<reference evidence="2" key="1">
    <citation type="submission" date="2022-11" db="UniProtKB">
        <authorList>
            <consortium name="WormBaseParasite"/>
        </authorList>
    </citation>
    <scope>IDENTIFICATION</scope>
</reference>
<protein>
    <submittedName>
        <fullName evidence="2">Uncharacterized protein</fullName>
    </submittedName>
</protein>
<proteinExistence type="predicted"/>
<sequence>MPRKTSSAKDVKEVVNEKVNVEAIDPAPDAPNPIKDLIEIHTPFYEPLTKEELAKAKDKKTPEDKKTNKNEYLWKLIRCKYLLTIKLCSACQNRLFLMQDKFIRYATGVTLKIDLCNDCIDTNCRASDVLAPFKQTGTKRKAN</sequence>
<evidence type="ECO:0000313" key="2">
    <source>
        <dbReference type="WBParaSite" id="Minc3s02192g28776"/>
    </source>
</evidence>
<dbReference type="Proteomes" id="UP000887563">
    <property type="component" value="Unplaced"/>
</dbReference>
<evidence type="ECO:0000313" key="1">
    <source>
        <dbReference type="Proteomes" id="UP000887563"/>
    </source>
</evidence>
<organism evidence="1 2">
    <name type="scientific">Meloidogyne incognita</name>
    <name type="common">Southern root-knot nematode worm</name>
    <name type="synonym">Oxyuris incognita</name>
    <dbReference type="NCBI Taxonomy" id="6306"/>
    <lineage>
        <taxon>Eukaryota</taxon>
        <taxon>Metazoa</taxon>
        <taxon>Ecdysozoa</taxon>
        <taxon>Nematoda</taxon>
        <taxon>Chromadorea</taxon>
        <taxon>Rhabditida</taxon>
        <taxon>Tylenchina</taxon>
        <taxon>Tylenchomorpha</taxon>
        <taxon>Tylenchoidea</taxon>
        <taxon>Meloidogynidae</taxon>
        <taxon>Meloidogyninae</taxon>
        <taxon>Meloidogyne</taxon>
        <taxon>Meloidogyne incognita group</taxon>
    </lineage>
</organism>
<dbReference type="WBParaSite" id="Minc3s02192g28776">
    <property type="protein sequence ID" value="Minc3s02192g28776"/>
    <property type="gene ID" value="Minc3s02192g28776"/>
</dbReference>
<name>A0A914MPY9_MELIC</name>
<accession>A0A914MPY9</accession>
<dbReference type="AlphaFoldDB" id="A0A914MPY9"/>
<keyword evidence="1" id="KW-1185">Reference proteome</keyword>